<protein>
    <recommendedName>
        <fullName evidence="11">Sulfotransferase</fullName>
        <ecNumber evidence="11">2.8.2.-</ecNumber>
    </recommendedName>
</protein>
<keyword evidence="5" id="KW-0735">Signal-anchor</keyword>
<comment type="subcellular location">
    <subcellularLocation>
        <location evidence="1">Golgi apparatus membrane</location>
        <topology evidence="1">Single-pass type II membrane protein</topology>
    </subcellularLocation>
</comment>
<keyword evidence="7" id="KW-0333">Golgi apparatus</keyword>
<dbReference type="AlphaFoldDB" id="A0A3B3QBA1"/>
<dbReference type="GO" id="GO:0006044">
    <property type="term" value="P:N-acetylglucosamine metabolic process"/>
    <property type="evidence" value="ECO:0007669"/>
    <property type="project" value="TreeGrafter"/>
</dbReference>
<dbReference type="GeneTree" id="ENSGT00940000162986"/>
<evidence type="ECO:0000313" key="16">
    <source>
        <dbReference type="Proteomes" id="UP000261540"/>
    </source>
</evidence>
<name>A0A3B3QBA1_9TELE</name>
<dbReference type="InterPro" id="IPR016469">
    <property type="entry name" value="Carbohydrate_sulfotransferase"/>
</dbReference>
<keyword evidence="6 13" id="KW-1133">Transmembrane helix</keyword>
<evidence type="ECO:0000256" key="13">
    <source>
        <dbReference type="SAM" id="Phobius"/>
    </source>
</evidence>
<evidence type="ECO:0000256" key="7">
    <source>
        <dbReference type="ARBA" id="ARBA00023034"/>
    </source>
</evidence>
<evidence type="ECO:0000256" key="10">
    <source>
        <dbReference type="ARBA" id="ARBA00023277"/>
    </source>
</evidence>
<dbReference type="Gene3D" id="3.40.50.300">
    <property type="entry name" value="P-loop containing nucleotide triphosphate hydrolases"/>
    <property type="match status" value="1"/>
</dbReference>
<dbReference type="GO" id="GO:0001517">
    <property type="term" value="F:N-acetylglucosamine 6-O-sulfotransferase activity"/>
    <property type="evidence" value="ECO:0007669"/>
    <property type="project" value="UniProtKB-ARBA"/>
</dbReference>
<dbReference type="InterPro" id="IPR000863">
    <property type="entry name" value="Sulfotransferase_dom"/>
</dbReference>
<keyword evidence="8 13" id="KW-0472">Membrane</keyword>
<feature type="transmembrane region" description="Helical" evidence="13">
    <location>
        <begin position="6"/>
        <end position="26"/>
    </location>
</feature>
<keyword evidence="9" id="KW-0325">Glycoprotein</keyword>
<dbReference type="InterPro" id="IPR027417">
    <property type="entry name" value="P-loop_NTPase"/>
</dbReference>
<dbReference type="Proteomes" id="UP000261540">
    <property type="component" value="Unplaced"/>
</dbReference>
<dbReference type="STRING" id="1676925.ENSPKIP00000002905"/>
<keyword evidence="10" id="KW-0119">Carbohydrate metabolism</keyword>
<feature type="region of interest" description="Disordered" evidence="12">
    <location>
        <begin position="380"/>
        <end position="402"/>
    </location>
</feature>
<organism evidence="15 16">
    <name type="scientific">Paramormyrops kingsleyae</name>
    <dbReference type="NCBI Taxonomy" id="1676925"/>
    <lineage>
        <taxon>Eukaryota</taxon>
        <taxon>Metazoa</taxon>
        <taxon>Chordata</taxon>
        <taxon>Craniata</taxon>
        <taxon>Vertebrata</taxon>
        <taxon>Euteleostomi</taxon>
        <taxon>Actinopterygii</taxon>
        <taxon>Neopterygii</taxon>
        <taxon>Teleostei</taxon>
        <taxon>Osteoglossocephala</taxon>
        <taxon>Osteoglossomorpha</taxon>
        <taxon>Osteoglossiformes</taxon>
        <taxon>Mormyridae</taxon>
        <taxon>Paramormyrops</taxon>
    </lineage>
</organism>
<evidence type="ECO:0000256" key="12">
    <source>
        <dbReference type="SAM" id="MobiDB-lite"/>
    </source>
</evidence>
<dbReference type="SUPFAM" id="SSF52540">
    <property type="entry name" value="P-loop containing nucleoside triphosphate hydrolases"/>
    <property type="match status" value="1"/>
</dbReference>
<feature type="compositionally biased region" description="Polar residues" evidence="12">
    <location>
        <begin position="391"/>
        <end position="402"/>
    </location>
</feature>
<evidence type="ECO:0000256" key="11">
    <source>
        <dbReference type="RuleBase" id="RU361155"/>
    </source>
</evidence>
<evidence type="ECO:0000259" key="14">
    <source>
        <dbReference type="Pfam" id="PF00685"/>
    </source>
</evidence>
<keyword evidence="3 11" id="KW-0808">Transferase</keyword>
<proteinExistence type="inferred from homology"/>
<comment type="similarity">
    <text evidence="2">Belongs to the sulfotransferase 1 family. Gal/GlcNAc/GalNAc subfamily.</text>
</comment>
<evidence type="ECO:0000313" key="15">
    <source>
        <dbReference type="Ensembl" id="ENSPKIP00000002905.1"/>
    </source>
</evidence>
<dbReference type="EC" id="2.8.2.-" evidence="11"/>
<evidence type="ECO:0000256" key="5">
    <source>
        <dbReference type="ARBA" id="ARBA00022968"/>
    </source>
</evidence>
<keyword evidence="16" id="KW-1185">Reference proteome</keyword>
<evidence type="ECO:0000256" key="2">
    <source>
        <dbReference type="ARBA" id="ARBA00005530"/>
    </source>
</evidence>
<feature type="domain" description="Sulfotransferase" evidence="14">
    <location>
        <begin position="53"/>
        <end position="361"/>
    </location>
</feature>
<evidence type="ECO:0000256" key="3">
    <source>
        <dbReference type="ARBA" id="ARBA00022679"/>
    </source>
</evidence>
<accession>A0A3B3QBA1</accession>
<sequence length="402" mass="46102">MPRYKWNSVALIAVLLLQGIITILLISSNKWWNLVPEKVNISHKLPLPKAKVHVLLLSSWRSGSSFLGQVFSQHPNVFYLMEPGWHVWSTLNWPGALALQVPVRDLLRNVFQCDLSSFEAYTPAKRNVSHLFMWSQSRALCSPPACSLNPHGPFHSSTDCARHCDTFGFKRAQEACRSYSHVALKEVRLFDLQPLYPLLHDPTLDLRIIHLVRDPRAVVQSRLQAGAFLRRDDTLVLEMGNARSPDAIFRVVQEVCRGQVRIHKMASLQPYSNRYRLVRYEDMVRDPLKEIENLYKFTGLQMTSYLKDWIHHVTHGKSQKGPIFQVSSRNAAMVSEAWRVKLPYSKVRRIQDVCSAAMSLLGYLPVSSDTQQRDLKMDLLSPRKLKHSSDPDSGNKSLNQIW</sequence>
<dbReference type="InterPro" id="IPR051135">
    <property type="entry name" value="Gal/GlcNAc/GalNAc_ST"/>
</dbReference>
<reference evidence="15" key="1">
    <citation type="submission" date="2025-08" db="UniProtKB">
        <authorList>
            <consortium name="Ensembl"/>
        </authorList>
    </citation>
    <scope>IDENTIFICATION</scope>
</reference>
<dbReference type="Pfam" id="PF00685">
    <property type="entry name" value="Sulfotransfer_1"/>
    <property type="match status" value="1"/>
</dbReference>
<dbReference type="Ensembl" id="ENSPKIT00000026861.1">
    <property type="protein sequence ID" value="ENSPKIP00000002905.1"/>
    <property type="gene ID" value="ENSPKIG00000020620.1"/>
</dbReference>
<reference evidence="15" key="2">
    <citation type="submission" date="2025-09" db="UniProtKB">
        <authorList>
            <consortium name="Ensembl"/>
        </authorList>
    </citation>
    <scope>IDENTIFICATION</scope>
</reference>
<dbReference type="GeneID" id="111848071"/>
<evidence type="ECO:0000256" key="6">
    <source>
        <dbReference type="ARBA" id="ARBA00022989"/>
    </source>
</evidence>
<evidence type="ECO:0000256" key="9">
    <source>
        <dbReference type="ARBA" id="ARBA00023180"/>
    </source>
</evidence>
<evidence type="ECO:0000256" key="8">
    <source>
        <dbReference type="ARBA" id="ARBA00023136"/>
    </source>
</evidence>
<dbReference type="RefSeq" id="XP_023675564.1">
    <property type="nucleotide sequence ID" value="XM_023819796.2"/>
</dbReference>
<evidence type="ECO:0000256" key="1">
    <source>
        <dbReference type="ARBA" id="ARBA00004323"/>
    </source>
</evidence>
<dbReference type="GO" id="GO:0000139">
    <property type="term" value="C:Golgi membrane"/>
    <property type="evidence" value="ECO:0007669"/>
    <property type="project" value="UniProtKB-SubCell"/>
</dbReference>
<dbReference type="GO" id="GO:0006790">
    <property type="term" value="P:sulfur compound metabolic process"/>
    <property type="evidence" value="ECO:0007669"/>
    <property type="project" value="TreeGrafter"/>
</dbReference>
<dbReference type="PIRSF" id="PIRSF005883">
    <property type="entry name" value="Carbohydrate_sulfotransferase"/>
    <property type="match status" value="1"/>
</dbReference>
<dbReference type="GO" id="GO:0005975">
    <property type="term" value="P:carbohydrate metabolic process"/>
    <property type="evidence" value="ECO:0007669"/>
    <property type="project" value="InterPro"/>
</dbReference>
<dbReference type="FunFam" id="3.40.50.300:FF:000703">
    <property type="entry name" value="Sulfotransferase"/>
    <property type="match status" value="1"/>
</dbReference>
<dbReference type="PANTHER" id="PTHR10704:SF4">
    <property type="entry name" value="CARBOHYDRATE SULFOTRANSFERASE 6"/>
    <property type="match status" value="1"/>
</dbReference>
<dbReference type="PANTHER" id="PTHR10704">
    <property type="entry name" value="CARBOHYDRATE SULFOTRANSFERASE"/>
    <property type="match status" value="1"/>
</dbReference>
<keyword evidence="4 13" id="KW-0812">Transmembrane</keyword>
<evidence type="ECO:0000256" key="4">
    <source>
        <dbReference type="ARBA" id="ARBA00022692"/>
    </source>
</evidence>